<evidence type="ECO:0000313" key="10">
    <source>
        <dbReference type="Proteomes" id="UP000760819"/>
    </source>
</evidence>
<dbReference type="EMBL" id="JAGQLI010000123">
    <property type="protein sequence ID" value="MCA9379262.1"/>
    <property type="molecule type" value="Genomic_DNA"/>
</dbReference>
<evidence type="ECO:0000313" key="9">
    <source>
        <dbReference type="EMBL" id="MCA9379262.1"/>
    </source>
</evidence>
<dbReference type="PANTHER" id="PTHR21716:SF53">
    <property type="entry name" value="PERMEASE PERM-RELATED"/>
    <property type="match status" value="1"/>
</dbReference>
<gene>
    <name evidence="9" type="ORF">KC640_02435</name>
</gene>
<reference evidence="9" key="1">
    <citation type="submission" date="2020-04" db="EMBL/GenBank/DDBJ databases">
        <authorList>
            <person name="Zhang T."/>
        </authorList>
    </citation>
    <scope>NUCLEOTIDE SEQUENCE</scope>
    <source>
        <strain evidence="9">HKST-UBA12</strain>
    </source>
</reference>
<dbReference type="InterPro" id="IPR002549">
    <property type="entry name" value="AI-2E-like"/>
</dbReference>
<evidence type="ECO:0000256" key="2">
    <source>
        <dbReference type="ARBA" id="ARBA00009773"/>
    </source>
</evidence>
<evidence type="ECO:0000256" key="5">
    <source>
        <dbReference type="ARBA" id="ARBA00022692"/>
    </source>
</evidence>
<evidence type="ECO:0000256" key="3">
    <source>
        <dbReference type="ARBA" id="ARBA00022448"/>
    </source>
</evidence>
<dbReference type="AlphaFoldDB" id="A0A955KYX5"/>
<keyword evidence="5 8" id="KW-0812">Transmembrane</keyword>
<feature type="transmembrane region" description="Helical" evidence="8">
    <location>
        <begin position="220"/>
        <end position="244"/>
    </location>
</feature>
<reference evidence="9" key="2">
    <citation type="journal article" date="2021" name="Microbiome">
        <title>Successional dynamics and alternative stable states in a saline activated sludge microbial community over 9 years.</title>
        <authorList>
            <person name="Wang Y."/>
            <person name="Ye J."/>
            <person name="Ju F."/>
            <person name="Liu L."/>
            <person name="Boyd J.A."/>
            <person name="Deng Y."/>
            <person name="Parks D.H."/>
            <person name="Jiang X."/>
            <person name="Yin X."/>
            <person name="Woodcroft B.J."/>
            <person name="Tyson G.W."/>
            <person name="Hugenholtz P."/>
            <person name="Polz M.F."/>
            <person name="Zhang T."/>
        </authorList>
    </citation>
    <scope>NUCLEOTIDE SEQUENCE</scope>
    <source>
        <strain evidence="9">HKST-UBA12</strain>
    </source>
</reference>
<accession>A0A955KYX5</accession>
<dbReference type="Proteomes" id="UP000760819">
    <property type="component" value="Unassembled WGS sequence"/>
</dbReference>
<feature type="transmembrane region" description="Helical" evidence="8">
    <location>
        <begin position="17"/>
        <end position="32"/>
    </location>
</feature>
<dbReference type="GO" id="GO:0005886">
    <property type="term" value="C:plasma membrane"/>
    <property type="evidence" value="ECO:0007669"/>
    <property type="project" value="UniProtKB-SubCell"/>
</dbReference>
<feature type="transmembrane region" description="Helical" evidence="8">
    <location>
        <begin position="163"/>
        <end position="187"/>
    </location>
</feature>
<dbReference type="PANTHER" id="PTHR21716">
    <property type="entry name" value="TRANSMEMBRANE PROTEIN"/>
    <property type="match status" value="1"/>
</dbReference>
<comment type="similarity">
    <text evidence="2">Belongs to the autoinducer-2 exporter (AI-2E) (TC 2.A.86) family.</text>
</comment>
<feature type="transmembrane region" description="Helical" evidence="8">
    <location>
        <begin position="348"/>
        <end position="366"/>
    </location>
</feature>
<name>A0A955KYX5_9BACT</name>
<evidence type="ECO:0000256" key="7">
    <source>
        <dbReference type="ARBA" id="ARBA00023136"/>
    </source>
</evidence>
<feature type="transmembrane region" description="Helical" evidence="8">
    <location>
        <begin position="38"/>
        <end position="55"/>
    </location>
</feature>
<dbReference type="Pfam" id="PF01594">
    <property type="entry name" value="AI-2E_transport"/>
    <property type="match status" value="1"/>
</dbReference>
<dbReference type="GO" id="GO:0055085">
    <property type="term" value="P:transmembrane transport"/>
    <property type="evidence" value="ECO:0007669"/>
    <property type="project" value="TreeGrafter"/>
</dbReference>
<keyword evidence="6 8" id="KW-1133">Transmembrane helix</keyword>
<comment type="subcellular location">
    <subcellularLocation>
        <location evidence="1">Cell membrane</location>
        <topology evidence="1">Multi-pass membrane protein</topology>
    </subcellularLocation>
</comment>
<organism evidence="9 10">
    <name type="scientific">Candidatus Dojkabacteria bacterium</name>
    <dbReference type="NCBI Taxonomy" id="2099670"/>
    <lineage>
        <taxon>Bacteria</taxon>
        <taxon>Candidatus Dojkabacteria</taxon>
    </lineage>
</organism>
<proteinExistence type="inferred from homology"/>
<feature type="transmembrane region" description="Helical" evidence="8">
    <location>
        <begin position="277"/>
        <end position="303"/>
    </location>
</feature>
<keyword evidence="7 8" id="KW-0472">Membrane</keyword>
<evidence type="ECO:0000256" key="8">
    <source>
        <dbReference type="SAM" id="Phobius"/>
    </source>
</evidence>
<keyword evidence="4" id="KW-1003">Cell membrane</keyword>
<sequence length="406" mass="44061">MGNSETRIVKIEIEPKILLFAALGVGGILLAWQLRTIVLMLFLAFILNAALRPLVDTLESKRIPRFVSILLIYAIFFVVVGFTFVVIVNEVLVQVNNLLAALPSVFEGVVNFLKENLPFLAERLRLDTLQPGINELVQQLSQSSIFQDLLKGDTLQSVVDRTAAILGASAELLVSTVTVIMVSIYMLQRKHSVYKGLLAMLHERRIEATSRLLEKVEASLGGWLIGQFALMVIVGLMSYLVFWVPSLFDPSFPFAPYALPLALATGILEALPSLGPVIAMIIASLLGLGIPGGGLGMAAYAAITGLLIQNLEAVIVVPQVMKRAVGIDPILTILGVLAGFQLGSVTGALLAVPVIAVVQITIMELVSAQKRREQRNLDAENGVHESQMGFNFVGFVKNKLRVKNEE</sequence>
<feature type="transmembrane region" description="Helical" evidence="8">
    <location>
        <begin position="67"/>
        <end position="88"/>
    </location>
</feature>
<comment type="caution">
    <text evidence="9">The sequence shown here is derived from an EMBL/GenBank/DDBJ whole genome shotgun (WGS) entry which is preliminary data.</text>
</comment>
<protein>
    <submittedName>
        <fullName evidence="9">AI-2E family transporter</fullName>
    </submittedName>
</protein>
<evidence type="ECO:0000256" key="4">
    <source>
        <dbReference type="ARBA" id="ARBA00022475"/>
    </source>
</evidence>
<keyword evidence="3" id="KW-0813">Transport</keyword>
<evidence type="ECO:0000256" key="1">
    <source>
        <dbReference type="ARBA" id="ARBA00004651"/>
    </source>
</evidence>
<evidence type="ECO:0000256" key="6">
    <source>
        <dbReference type="ARBA" id="ARBA00022989"/>
    </source>
</evidence>